<protein>
    <recommendedName>
        <fullName evidence="2">HNH nuclease domain-containing protein</fullName>
    </recommendedName>
</protein>
<dbReference type="InterPro" id="IPR003615">
    <property type="entry name" value="HNH_nuc"/>
</dbReference>
<proteinExistence type="predicted"/>
<accession>A0AAD7ATL4</accession>
<keyword evidence="4" id="KW-1185">Reference proteome</keyword>
<dbReference type="Pfam" id="PF13391">
    <property type="entry name" value="HNH_2"/>
    <property type="match status" value="1"/>
</dbReference>
<evidence type="ECO:0000313" key="3">
    <source>
        <dbReference type="EMBL" id="KAJ7367712.1"/>
    </source>
</evidence>
<feature type="region of interest" description="Disordered" evidence="1">
    <location>
        <begin position="310"/>
        <end position="341"/>
    </location>
</feature>
<evidence type="ECO:0000256" key="1">
    <source>
        <dbReference type="SAM" id="MobiDB-lite"/>
    </source>
</evidence>
<sequence length="407" mass="45248">MCSTSRAHFMILHPAVRPRSPASLPRVQSSGLIDIFHPQVPDFIPFKFLCLAVFPSNPDTTSISGFPLSTLLDACSILAHNHRGRLVLTTPDERVGDDDSDPDLLVPPGNYIFIVVNAGTDDMQYSLCPSFEDWTPPSTLPVRWQSQVVDPRVGPSAASDLSSSVRHLDAQRCIVTGGTTDLHASYLVPRSADQWFKRLRKQIVAYGGHVSDLNSVLNTVTLRGDLNARLEQGDMLFVLYEKAVVPLIVHHLAQDLAYEYHLRSTRFPLRIHTLYLYIRLSWTILKFCSPELEDTIRALKALKAARQPKRKAKHSQCDNDSGNNSADAPEDTTDESGFSTSSVSGFDEELMALYEAQDAELSARGFISFDDELAGHYPGFSAYKRIAMEYKAEHPNIAASSTLWEDP</sequence>
<dbReference type="AlphaFoldDB" id="A0AAD7ATL4"/>
<dbReference type="Proteomes" id="UP001218218">
    <property type="component" value="Unassembled WGS sequence"/>
</dbReference>
<feature type="domain" description="HNH nuclease" evidence="2">
    <location>
        <begin position="173"/>
        <end position="237"/>
    </location>
</feature>
<reference evidence="3" key="1">
    <citation type="submission" date="2023-03" db="EMBL/GenBank/DDBJ databases">
        <title>Massive genome expansion in bonnet fungi (Mycena s.s.) driven by repeated elements and novel gene families across ecological guilds.</title>
        <authorList>
            <consortium name="Lawrence Berkeley National Laboratory"/>
            <person name="Harder C.B."/>
            <person name="Miyauchi S."/>
            <person name="Viragh M."/>
            <person name="Kuo A."/>
            <person name="Thoen E."/>
            <person name="Andreopoulos B."/>
            <person name="Lu D."/>
            <person name="Skrede I."/>
            <person name="Drula E."/>
            <person name="Henrissat B."/>
            <person name="Morin E."/>
            <person name="Kohler A."/>
            <person name="Barry K."/>
            <person name="LaButti K."/>
            <person name="Morin E."/>
            <person name="Salamov A."/>
            <person name="Lipzen A."/>
            <person name="Mereny Z."/>
            <person name="Hegedus B."/>
            <person name="Baldrian P."/>
            <person name="Stursova M."/>
            <person name="Weitz H."/>
            <person name="Taylor A."/>
            <person name="Grigoriev I.V."/>
            <person name="Nagy L.G."/>
            <person name="Martin F."/>
            <person name="Kauserud H."/>
        </authorList>
    </citation>
    <scope>NUCLEOTIDE SEQUENCE</scope>
    <source>
        <strain evidence="3">CBHHK002</strain>
    </source>
</reference>
<evidence type="ECO:0000259" key="2">
    <source>
        <dbReference type="Pfam" id="PF13391"/>
    </source>
</evidence>
<organism evidence="3 4">
    <name type="scientific">Mycena albidolilacea</name>
    <dbReference type="NCBI Taxonomy" id="1033008"/>
    <lineage>
        <taxon>Eukaryota</taxon>
        <taxon>Fungi</taxon>
        <taxon>Dikarya</taxon>
        <taxon>Basidiomycota</taxon>
        <taxon>Agaricomycotina</taxon>
        <taxon>Agaricomycetes</taxon>
        <taxon>Agaricomycetidae</taxon>
        <taxon>Agaricales</taxon>
        <taxon>Marasmiineae</taxon>
        <taxon>Mycenaceae</taxon>
        <taxon>Mycena</taxon>
    </lineage>
</organism>
<gene>
    <name evidence="3" type="ORF">DFH08DRAFT_928134</name>
</gene>
<evidence type="ECO:0000313" key="4">
    <source>
        <dbReference type="Proteomes" id="UP001218218"/>
    </source>
</evidence>
<name>A0AAD7ATL4_9AGAR</name>
<dbReference type="EMBL" id="JARIHO010000001">
    <property type="protein sequence ID" value="KAJ7367712.1"/>
    <property type="molecule type" value="Genomic_DNA"/>
</dbReference>
<comment type="caution">
    <text evidence="3">The sequence shown here is derived from an EMBL/GenBank/DDBJ whole genome shotgun (WGS) entry which is preliminary data.</text>
</comment>